<dbReference type="AlphaFoldDB" id="W6MTV9"/>
<gene>
    <name evidence="2" type="ORF">KUCA_T00005937001</name>
</gene>
<dbReference type="HOGENOM" id="CLU_191656_0_0_1"/>
<reference evidence="2" key="1">
    <citation type="submission" date="2013-12" db="EMBL/GenBank/DDBJ databases">
        <authorList>
            <person name="Genoscope - CEA"/>
        </authorList>
    </citation>
    <scope>NUCLEOTIDE SEQUENCE</scope>
    <source>
        <strain evidence="2">CBS 1993</strain>
    </source>
</reference>
<keyword evidence="1" id="KW-0812">Transmembrane</keyword>
<evidence type="ECO:0000313" key="3">
    <source>
        <dbReference type="Proteomes" id="UP000019384"/>
    </source>
</evidence>
<protein>
    <submittedName>
        <fullName evidence="2">Uncharacterized protein</fullName>
    </submittedName>
</protein>
<feature type="transmembrane region" description="Helical" evidence="1">
    <location>
        <begin position="6"/>
        <end position="26"/>
    </location>
</feature>
<keyword evidence="1" id="KW-0472">Membrane</keyword>
<dbReference type="Proteomes" id="UP000019384">
    <property type="component" value="Unassembled WGS sequence"/>
</dbReference>
<organism evidence="2 3">
    <name type="scientific">Kuraishia capsulata CBS 1993</name>
    <dbReference type="NCBI Taxonomy" id="1382522"/>
    <lineage>
        <taxon>Eukaryota</taxon>
        <taxon>Fungi</taxon>
        <taxon>Dikarya</taxon>
        <taxon>Ascomycota</taxon>
        <taxon>Saccharomycotina</taxon>
        <taxon>Pichiomycetes</taxon>
        <taxon>Pichiales</taxon>
        <taxon>Pichiaceae</taxon>
        <taxon>Kuraishia</taxon>
    </lineage>
</organism>
<proteinExistence type="predicted"/>
<keyword evidence="1" id="KW-1133">Transmembrane helix</keyword>
<sequence>MSALSPAKVFLGMSAVVIPITVSAIYNRPSFSKLVKDKFEQEQEQARQQHEFTYDVYTPNNAQDGLLARYNYVPKPSN</sequence>
<dbReference type="EMBL" id="HG793131">
    <property type="protein sequence ID" value="CDK29943.1"/>
    <property type="molecule type" value="Genomic_DNA"/>
</dbReference>
<name>W6MTV9_9ASCO</name>
<evidence type="ECO:0000256" key="1">
    <source>
        <dbReference type="SAM" id="Phobius"/>
    </source>
</evidence>
<evidence type="ECO:0000313" key="2">
    <source>
        <dbReference type="EMBL" id="CDK29943.1"/>
    </source>
</evidence>
<keyword evidence="3" id="KW-1185">Reference proteome</keyword>
<reference evidence="2" key="2">
    <citation type="submission" date="2014-02" db="EMBL/GenBank/DDBJ databases">
        <title>Complete DNA sequence of /Kuraishia capsulata/ illustrates novel genomic features among budding yeasts (/Saccharomycotina/).</title>
        <authorList>
            <person name="Morales L."/>
            <person name="Noel B."/>
            <person name="Porcel B."/>
            <person name="Marcet-Houben M."/>
            <person name="Hullo M-F."/>
            <person name="Sacerdot C."/>
            <person name="Tekaia F."/>
            <person name="Leh-Louis V."/>
            <person name="Despons L."/>
            <person name="Khanna V."/>
            <person name="Aury J-M."/>
            <person name="Barbe V."/>
            <person name="Couloux A."/>
            <person name="Labadie K."/>
            <person name="Pelletier E."/>
            <person name="Souciet J-L."/>
            <person name="Boekhout T."/>
            <person name="Gabaldon T."/>
            <person name="Wincker P."/>
            <person name="Dujon B."/>
        </authorList>
    </citation>
    <scope>NUCLEOTIDE SEQUENCE</scope>
    <source>
        <strain evidence="2">CBS 1993</strain>
    </source>
</reference>
<accession>W6MTV9</accession>
<dbReference type="RefSeq" id="XP_022461924.1">
    <property type="nucleotide sequence ID" value="XM_022604118.1"/>
</dbReference>
<dbReference type="GeneID" id="34523312"/>